<reference evidence="1" key="1">
    <citation type="journal article" date="2021" name="Front. Plant Sci.">
        <title>Chromosome-Scale Genome Assembly for Chinese Sour Jujube and Insights Into Its Genome Evolution and Domestication Signature.</title>
        <authorList>
            <person name="Shen L.-Y."/>
            <person name="Luo H."/>
            <person name="Wang X.-L."/>
            <person name="Wang X.-M."/>
            <person name="Qiu X.-J."/>
            <person name="Liu H."/>
            <person name="Zhou S.-S."/>
            <person name="Jia K.-H."/>
            <person name="Nie S."/>
            <person name="Bao Y.-T."/>
            <person name="Zhang R.-G."/>
            <person name="Yun Q.-Z."/>
            <person name="Chai Y.-H."/>
            <person name="Lu J.-Y."/>
            <person name="Li Y."/>
            <person name="Zhao S.-W."/>
            <person name="Mao J.-F."/>
            <person name="Jia S.-G."/>
            <person name="Mao Y.-M."/>
        </authorList>
    </citation>
    <scope>NUCLEOTIDE SEQUENCE</scope>
    <source>
        <strain evidence="1">AT0</strain>
        <tissue evidence="1">Leaf</tissue>
    </source>
</reference>
<name>A0A978UUQ4_ZIZJJ</name>
<accession>A0A978UUQ4</accession>
<organism evidence="1 2">
    <name type="scientific">Ziziphus jujuba var. spinosa</name>
    <dbReference type="NCBI Taxonomy" id="714518"/>
    <lineage>
        <taxon>Eukaryota</taxon>
        <taxon>Viridiplantae</taxon>
        <taxon>Streptophyta</taxon>
        <taxon>Embryophyta</taxon>
        <taxon>Tracheophyta</taxon>
        <taxon>Spermatophyta</taxon>
        <taxon>Magnoliopsida</taxon>
        <taxon>eudicotyledons</taxon>
        <taxon>Gunneridae</taxon>
        <taxon>Pentapetalae</taxon>
        <taxon>rosids</taxon>
        <taxon>fabids</taxon>
        <taxon>Rosales</taxon>
        <taxon>Rhamnaceae</taxon>
        <taxon>Paliureae</taxon>
        <taxon>Ziziphus</taxon>
    </lineage>
</organism>
<dbReference type="Gene3D" id="3.40.50.12660">
    <property type="match status" value="1"/>
</dbReference>
<dbReference type="EMBL" id="JAEACU010000009">
    <property type="protein sequence ID" value="KAH7518604.1"/>
    <property type="molecule type" value="Genomic_DNA"/>
</dbReference>
<comment type="caution">
    <text evidence="1">The sequence shown here is derived from an EMBL/GenBank/DDBJ whole genome shotgun (WGS) entry which is preliminary data.</text>
</comment>
<sequence length="153" mass="17316">MFSTNYLVKYKGIRTRSSKNKRAGITTRCPENKQEEITTRCPENKQLMIRSPQHASPITFAGMDYDNIKCKTCNALPSVPRTAPIHGCSKCNTFDYLTPKIQQPSANRSNKHALHCGVTYNGTKKYKLKGTVNDVINMQDLLIDHFGYPPYSI</sequence>
<evidence type="ECO:0000313" key="1">
    <source>
        <dbReference type="EMBL" id="KAH7518604.1"/>
    </source>
</evidence>
<dbReference type="AlphaFoldDB" id="A0A978UUQ4"/>
<proteinExistence type="predicted"/>
<evidence type="ECO:0000313" key="2">
    <source>
        <dbReference type="Proteomes" id="UP000813462"/>
    </source>
</evidence>
<dbReference type="Proteomes" id="UP000813462">
    <property type="component" value="Unassembled WGS sequence"/>
</dbReference>
<protein>
    <submittedName>
        <fullName evidence="1">Uncharacterized protein</fullName>
    </submittedName>
</protein>
<gene>
    <name evidence="1" type="ORF">FEM48_Zijuj09G0188900</name>
</gene>